<reference evidence="1" key="1">
    <citation type="journal article" date="2023" name="Plant J.">
        <title>Genome sequences and population genomics provide insights into the demographic history, inbreeding, and mutation load of two 'living fossil' tree species of Dipteronia.</title>
        <authorList>
            <person name="Feng Y."/>
            <person name="Comes H.P."/>
            <person name="Chen J."/>
            <person name="Zhu S."/>
            <person name="Lu R."/>
            <person name="Zhang X."/>
            <person name="Li P."/>
            <person name="Qiu J."/>
            <person name="Olsen K.M."/>
            <person name="Qiu Y."/>
        </authorList>
    </citation>
    <scope>NUCLEOTIDE SEQUENCE</scope>
    <source>
        <strain evidence="1">KIB01</strain>
    </source>
</reference>
<proteinExistence type="predicted"/>
<evidence type="ECO:0000313" key="1">
    <source>
        <dbReference type="EMBL" id="KAK2650357.1"/>
    </source>
</evidence>
<dbReference type="Proteomes" id="UP001280121">
    <property type="component" value="Unassembled WGS sequence"/>
</dbReference>
<keyword evidence="2" id="KW-1185">Reference proteome</keyword>
<protein>
    <submittedName>
        <fullName evidence="1">Uncharacterized protein</fullName>
    </submittedName>
</protein>
<feature type="non-terminal residue" evidence="1">
    <location>
        <position position="1"/>
    </location>
</feature>
<organism evidence="1 2">
    <name type="scientific">Dipteronia dyeriana</name>
    <dbReference type="NCBI Taxonomy" id="168575"/>
    <lineage>
        <taxon>Eukaryota</taxon>
        <taxon>Viridiplantae</taxon>
        <taxon>Streptophyta</taxon>
        <taxon>Embryophyta</taxon>
        <taxon>Tracheophyta</taxon>
        <taxon>Spermatophyta</taxon>
        <taxon>Magnoliopsida</taxon>
        <taxon>eudicotyledons</taxon>
        <taxon>Gunneridae</taxon>
        <taxon>Pentapetalae</taxon>
        <taxon>rosids</taxon>
        <taxon>malvids</taxon>
        <taxon>Sapindales</taxon>
        <taxon>Sapindaceae</taxon>
        <taxon>Hippocastanoideae</taxon>
        <taxon>Acereae</taxon>
        <taxon>Dipteronia</taxon>
    </lineage>
</organism>
<evidence type="ECO:0000313" key="2">
    <source>
        <dbReference type="Proteomes" id="UP001280121"/>
    </source>
</evidence>
<comment type="caution">
    <text evidence="1">The sequence shown here is derived from an EMBL/GenBank/DDBJ whole genome shotgun (WGS) entry which is preliminary data.</text>
</comment>
<name>A0AAD9X1H7_9ROSI</name>
<sequence>LHAKNVNYKNSLRRLGLVLHEVRLRLALSSGNIHSIYESHSEGRESTDLEGKRNLLLSWLPLKDKIKLKSPR</sequence>
<gene>
    <name evidence="1" type="ORF">Ddye_017846</name>
</gene>
<dbReference type="EMBL" id="JANJYI010000005">
    <property type="protein sequence ID" value="KAK2650357.1"/>
    <property type="molecule type" value="Genomic_DNA"/>
</dbReference>
<dbReference type="AlphaFoldDB" id="A0AAD9X1H7"/>
<accession>A0AAD9X1H7</accession>